<evidence type="ECO:0000256" key="5">
    <source>
        <dbReference type="SAM" id="SignalP"/>
    </source>
</evidence>
<evidence type="ECO:0000256" key="4">
    <source>
        <dbReference type="ARBA" id="ARBA00023002"/>
    </source>
</evidence>
<keyword evidence="8" id="KW-1185">Reference proteome</keyword>
<protein>
    <recommendedName>
        <fullName evidence="6">FAD-binding PCMH-type domain-containing protein</fullName>
    </recommendedName>
</protein>
<evidence type="ECO:0000259" key="6">
    <source>
        <dbReference type="PROSITE" id="PS51387"/>
    </source>
</evidence>
<dbReference type="RefSeq" id="XP_007784058.1">
    <property type="nucleotide sequence ID" value="XM_007785868.1"/>
</dbReference>
<keyword evidence="2" id="KW-0285">Flavoprotein</keyword>
<dbReference type="Gene3D" id="3.30.465.10">
    <property type="match status" value="1"/>
</dbReference>
<organism evidence="7 8">
    <name type="scientific">Coniosporium apollinis (strain CBS 100218)</name>
    <name type="common">Rock-inhabiting black yeast</name>
    <dbReference type="NCBI Taxonomy" id="1168221"/>
    <lineage>
        <taxon>Eukaryota</taxon>
        <taxon>Fungi</taxon>
        <taxon>Dikarya</taxon>
        <taxon>Ascomycota</taxon>
        <taxon>Pezizomycotina</taxon>
        <taxon>Dothideomycetes</taxon>
        <taxon>Dothideomycetes incertae sedis</taxon>
        <taxon>Coniosporium</taxon>
    </lineage>
</organism>
<dbReference type="OrthoDB" id="2151789at2759"/>
<feature type="chain" id="PRO_5004461409" description="FAD-binding PCMH-type domain-containing protein" evidence="5">
    <location>
        <begin position="17"/>
        <end position="497"/>
    </location>
</feature>
<dbReference type="AlphaFoldDB" id="R7Z492"/>
<dbReference type="InterPro" id="IPR050416">
    <property type="entry name" value="FAD-linked_Oxidoreductase"/>
</dbReference>
<comment type="similarity">
    <text evidence="1">Belongs to the oxygen-dependent FAD-linked oxidoreductase family.</text>
</comment>
<name>R7Z492_CONA1</name>
<dbReference type="EMBL" id="JH767600">
    <property type="protein sequence ID" value="EON68741.1"/>
    <property type="molecule type" value="Genomic_DNA"/>
</dbReference>
<dbReference type="PANTHER" id="PTHR42973">
    <property type="entry name" value="BINDING OXIDOREDUCTASE, PUTATIVE (AFU_ORTHOLOGUE AFUA_1G17690)-RELATED"/>
    <property type="match status" value="1"/>
</dbReference>
<dbReference type="OMA" id="LPMISKF"/>
<dbReference type="GeneID" id="19905310"/>
<dbReference type="InterPro" id="IPR016166">
    <property type="entry name" value="FAD-bd_PCMH"/>
</dbReference>
<keyword evidence="5" id="KW-0732">Signal</keyword>
<evidence type="ECO:0000313" key="8">
    <source>
        <dbReference type="Proteomes" id="UP000016924"/>
    </source>
</evidence>
<dbReference type="GO" id="GO:0016491">
    <property type="term" value="F:oxidoreductase activity"/>
    <property type="evidence" value="ECO:0007669"/>
    <property type="project" value="UniProtKB-KW"/>
</dbReference>
<feature type="domain" description="FAD-binding PCMH-type" evidence="6">
    <location>
        <begin position="86"/>
        <end position="257"/>
    </location>
</feature>
<proteinExistence type="inferred from homology"/>
<dbReference type="PROSITE" id="PS51387">
    <property type="entry name" value="FAD_PCMH"/>
    <property type="match status" value="1"/>
</dbReference>
<evidence type="ECO:0000256" key="2">
    <source>
        <dbReference type="ARBA" id="ARBA00022630"/>
    </source>
</evidence>
<keyword evidence="3" id="KW-0274">FAD</keyword>
<dbReference type="InterPro" id="IPR016169">
    <property type="entry name" value="FAD-bd_PCMH_sub2"/>
</dbReference>
<dbReference type="STRING" id="1168221.R7Z492"/>
<gene>
    <name evidence="7" type="ORF">W97_07999</name>
</gene>
<dbReference type="Pfam" id="PF01565">
    <property type="entry name" value="FAD_binding_4"/>
    <property type="match status" value="1"/>
</dbReference>
<evidence type="ECO:0000256" key="1">
    <source>
        <dbReference type="ARBA" id="ARBA00005466"/>
    </source>
</evidence>
<dbReference type="HOGENOM" id="CLU_018354_1_2_1"/>
<dbReference type="PANTHER" id="PTHR42973:SF13">
    <property type="entry name" value="FAD-BINDING PCMH-TYPE DOMAIN-CONTAINING PROTEIN"/>
    <property type="match status" value="1"/>
</dbReference>
<dbReference type="InterPro" id="IPR006094">
    <property type="entry name" value="Oxid_FAD_bind_N"/>
</dbReference>
<dbReference type="GO" id="GO:0071949">
    <property type="term" value="F:FAD binding"/>
    <property type="evidence" value="ECO:0007669"/>
    <property type="project" value="InterPro"/>
</dbReference>
<evidence type="ECO:0000313" key="7">
    <source>
        <dbReference type="EMBL" id="EON68741.1"/>
    </source>
</evidence>
<sequence>MYLPILWFLFLQLCFALTVPKKPSSDVIKPAVDPAKSLERKSYRSRYWSCTACCAGLSTLFPGKVKYFNDTVYAEQQQSYWSQQQQQTYPVCRFTPAEAREVSAAIHLVRATQCRFAVKSGGHASFEGGSNIQNGLAIDLSGLSALKLSNDSSILCVGPGNRWEDVYAFLDPLDLSVVGGRNGDVGVGGLTLGGGISYFSGFYGWALDNVANYEVIIANGSIVNASLTSHPDLYFALRGGGNNFGIITRFDFETFPHGDMWGGQIFYPFSTNQSQFEAFYWWAENANLDANGALILAAASVPGYGSFFSNGFVYAWPVMSPPLFDNFTAITNFSSTARLTRLPDLVAELTGSQPPGFRQVYITATFKNDIQMMSDIFKIWNDAVQPIFEDIAGFVPALAFQPITAKIIENFSKNGGNALGISPEDGSLTLWNMDFQWSDRRNDSIVLDMIQNIIAEGNAVAKSCGLFHRYIYQNYAYITQDVFAGYGEENKARLLRI</sequence>
<feature type="signal peptide" evidence="5">
    <location>
        <begin position="1"/>
        <end position="16"/>
    </location>
</feature>
<dbReference type="InterPro" id="IPR036318">
    <property type="entry name" value="FAD-bd_PCMH-like_sf"/>
</dbReference>
<dbReference type="eggNOG" id="KOG1231">
    <property type="taxonomic scope" value="Eukaryota"/>
</dbReference>
<evidence type="ECO:0000256" key="3">
    <source>
        <dbReference type="ARBA" id="ARBA00022827"/>
    </source>
</evidence>
<accession>R7Z492</accession>
<reference evidence="8" key="1">
    <citation type="submission" date="2012-06" db="EMBL/GenBank/DDBJ databases">
        <title>The genome sequence of Coniosporium apollinis CBS 100218.</title>
        <authorList>
            <consortium name="The Broad Institute Genome Sequencing Platform"/>
            <person name="Cuomo C."/>
            <person name="Gorbushina A."/>
            <person name="Noack S."/>
            <person name="Walker B."/>
            <person name="Young S.K."/>
            <person name="Zeng Q."/>
            <person name="Gargeya S."/>
            <person name="Fitzgerald M."/>
            <person name="Haas B."/>
            <person name="Abouelleil A."/>
            <person name="Alvarado L."/>
            <person name="Arachchi H.M."/>
            <person name="Berlin A.M."/>
            <person name="Chapman S.B."/>
            <person name="Goldberg J."/>
            <person name="Griggs A."/>
            <person name="Gujja S."/>
            <person name="Hansen M."/>
            <person name="Howarth C."/>
            <person name="Imamovic A."/>
            <person name="Larimer J."/>
            <person name="McCowan C."/>
            <person name="Montmayeur A."/>
            <person name="Murphy C."/>
            <person name="Neiman D."/>
            <person name="Pearson M."/>
            <person name="Priest M."/>
            <person name="Roberts A."/>
            <person name="Saif S."/>
            <person name="Shea T."/>
            <person name="Sisk P."/>
            <person name="Sykes S."/>
            <person name="Wortman J."/>
            <person name="Nusbaum C."/>
            <person name="Birren B."/>
        </authorList>
    </citation>
    <scope>NUCLEOTIDE SEQUENCE [LARGE SCALE GENOMIC DNA]</scope>
    <source>
        <strain evidence="8">CBS 100218</strain>
    </source>
</reference>
<dbReference type="Proteomes" id="UP000016924">
    <property type="component" value="Unassembled WGS sequence"/>
</dbReference>
<keyword evidence="4" id="KW-0560">Oxidoreductase</keyword>
<dbReference type="SUPFAM" id="SSF56176">
    <property type="entry name" value="FAD-binding/transporter-associated domain-like"/>
    <property type="match status" value="1"/>
</dbReference>